<comment type="cofactor">
    <cofactor evidence="7">
        <name>Fe(2+)</name>
        <dbReference type="ChEBI" id="CHEBI:29033"/>
    </cofactor>
    <text evidence="7">Binds 1 Fe(2+) ion per subunit.</text>
</comment>
<evidence type="ECO:0000256" key="5">
    <source>
        <dbReference type="ARBA" id="ARBA00039084"/>
    </source>
</evidence>
<comment type="similarity">
    <text evidence="1">Belongs to the carotenoid oxygenase family.</text>
</comment>
<name>E1ZBB7_CHLVA</name>
<dbReference type="EC" id="1.14.99.n4" evidence="5"/>
<keyword evidence="9" id="KW-1185">Reference proteome</keyword>
<proteinExistence type="inferred from homology"/>
<organism evidence="9">
    <name type="scientific">Chlorella variabilis</name>
    <name type="common">Green alga</name>
    <dbReference type="NCBI Taxonomy" id="554065"/>
    <lineage>
        <taxon>Eukaryota</taxon>
        <taxon>Viridiplantae</taxon>
        <taxon>Chlorophyta</taxon>
        <taxon>core chlorophytes</taxon>
        <taxon>Trebouxiophyceae</taxon>
        <taxon>Chlorellales</taxon>
        <taxon>Chlorellaceae</taxon>
        <taxon>Chlorella clade</taxon>
        <taxon>Chlorella</taxon>
    </lineage>
</organism>
<evidence type="ECO:0000256" key="2">
    <source>
        <dbReference type="ARBA" id="ARBA00022723"/>
    </source>
</evidence>
<accession>E1ZBB7</accession>
<dbReference type="AlphaFoldDB" id="E1ZBB7"/>
<comment type="catalytic activity">
    <reaction evidence="6">
        <text>all-trans-zeaxanthin + 2 O2 = 4,9-dimethyldodeca-2,4,6,8,10-pentaenedial + 2 (3R)-hydroxy-beta-ionone</text>
        <dbReference type="Rhea" id="RHEA:26393"/>
        <dbReference type="ChEBI" id="CHEBI:15379"/>
        <dbReference type="ChEBI" id="CHEBI:27547"/>
        <dbReference type="ChEBI" id="CHEBI:53171"/>
        <dbReference type="ChEBI" id="CHEBI:53173"/>
        <dbReference type="EC" id="1.14.99.n4"/>
    </reaction>
</comment>
<keyword evidence="2 7" id="KW-0479">Metal-binding</keyword>
<dbReference type="OrthoDB" id="1069523at2759"/>
<dbReference type="FunCoup" id="E1ZBB7">
    <property type="interactions" value="637"/>
</dbReference>
<dbReference type="PANTHER" id="PTHR10543">
    <property type="entry name" value="BETA-CAROTENE DIOXYGENASE"/>
    <property type="match status" value="1"/>
</dbReference>
<feature type="binding site" evidence="7">
    <location>
        <position position="226"/>
    </location>
    <ligand>
        <name>Fe cation</name>
        <dbReference type="ChEBI" id="CHEBI:24875"/>
        <note>catalytic</note>
    </ligand>
</feature>
<feature type="binding site" evidence="7">
    <location>
        <position position="177"/>
    </location>
    <ligand>
        <name>Fe cation</name>
        <dbReference type="ChEBI" id="CHEBI:24875"/>
        <note>catalytic</note>
    </ligand>
</feature>
<feature type="binding site" evidence="7">
    <location>
        <position position="289"/>
    </location>
    <ligand>
        <name>Fe cation</name>
        <dbReference type="ChEBI" id="CHEBI:24875"/>
        <note>catalytic</note>
    </ligand>
</feature>
<dbReference type="Proteomes" id="UP000008141">
    <property type="component" value="Unassembled WGS sequence"/>
</dbReference>
<dbReference type="STRING" id="554065.E1ZBB7"/>
<evidence type="ECO:0000256" key="7">
    <source>
        <dbReference type="PIRSR" id="PIRSR604294-1"/>
    </source>
</evidence>
<evidence type="ECO:0000256" key="4">
    <source>
        <dbReference type="ARBA" id="ARBA00023004"/>
    </source>
</evidence>
<keyword evidence="3" id="KW-0560">Oxidoreductase</keyword>
<evidence type="ECO:0000256" key="3">
    <source>
        <dbReference type="ARBA" id="ARBA00023002"/>
    </source>
</evidence>
<protein>
    <recommendedName>
        <fullName evidence="5">carotenoid 9,10-dioxygenase</fullName>
        <ecNumber evidence="5">1.14.99.n4</ecNumber>
    </recommendedName>
</protein>
<reference evidence="8 9" key="1">
    <citation type="journal article" date="2010" name="Plant Cell">
        <title>The Chlorella variabilis NC64A genome reveals adaptation to photosymbiosis, coevolution with viruses, and cryptic sex.</title>
        <authorList>
            <person name="Blanc G."/>
            <person name="Duncan G."/>
            <person name="Agarkova I."/>
            <person name="Borodovsky M."/>
            <person name="Gurnon J."/>
            <person name="Kuo A."/>
            <person name="Lindquist E."/>
            <person name="Lucas S."/>
            <person name="Pangilinan J."/>
            <person name="Polle J."/>
            <person name="Salamov A."/>
            <person name="Terry A."/>
            <person name="Yamada T."/>
            <person name="Dunigan D.D."/>
            <person name="Grigoriev I.V."/>
            <person name="Claverie J.M."/>
            <person name="Van Etten J.L."/>
        </authorList>
    </citation>
    <scope>NUCLEOTIDE SEQUENCE [LARGE SCALE GENOMIC DNA]</scope>
    <source>
        <strain evidence="8 9">NC64A</strain>
    </source>
</reference>
<dbReference type="InterPro" id="IPR004294">
    <property type="entry name" value="Carotenoid_Oase"/>
</dbReference>
<dbReference type="EMBL" id="GL433841">
    <property type="protein sequence ID" value="EFN56617.1"/>
    <property type="molecule type" value="Genomic_DNA"/>
</dbReference>
<keyword evidence="4 7" id="KW-0408">Iron</keyword>
<dbReference type="InParanoid" id="E1ZBB7"/>
<dbReference type="OMA" id="ISKPIMM"/>
<feature type="binding site" evidence="7">
    <location>
        <position position="489"/>
    </location>
    <ligand>
        <name>Fe cation</name>
        <dbReference type="ChEBI" id="CHEBI:24875"/>
        <note>catalytic</note>
    </ligand>
</feature>
<evidence type="ECO:0000313" key="8">
    <source>
        <dbReference type="EMBL" id="EFN56617.1"/>
    </source>
</evidence>
<dbReference type="GO" id="GO:0010436">
    <property type="term" value="F:carotenoid dioxygenase activity"/>
    <property type="evidence" value="ECO:0007669"/>
    <property type="project" value="TreeGrafter"/>
</dbReference>
<sequence length="510" mass="54688">YMSGPFAPVEGEAYEAEMEVVEGAVPPDLVGAFVRTGPNPKLPPLGGYHWFDGDGQVHAVRFHGGGRASYGSRWVRTARLEQEERIGVPLGVKIGDLHGWSGLGHLALGKAAQWLGVMPAKDGMGTANTALAFHAGRLLALQEADLPYSLRIACSGLVETVGRVTFGGQVQHAFTAHPKRDPETGELFYFGYSVERKPYCWYGWLDAAGGVVRDLPVPLPEPVLMHDFALTARHALLLDVPLVFDPQAGGGTLPFVLKKRPLRIGVLPRYAESAKSIRWFETESAHCFHVANAWEEGATIRLHLCPAKHFSLDSFHAGDDAWPHLCEVVLDLEAGTCTGLRRLCPLPCEFPVVPASLLGRPTRYAYISTFEEGRGGLPVFSGIAKVDLQAPGENRGLVGTIQHVGRRLGGEAYFVPKPAPGSGSAAGNGTAASHRASRVGQAEDDGYLMTFVVDEGSGASELVVYDSASMSDVPVVRLAAPQRIPLGFHSTWVTGAELQAQGRAEEAVHA</sequence>
<dbReference type="eggNOG" id="KOG1285">
    <property type="taxonomic scope" value="Eukaryota"/>
</dbReference>
<gene>
    <name evidence="8" type="ORF">CHLNCDRAFT_21895</name>
</gene>
<evidence type="ECO:0000256" key="1">
    <source>
        <dbReference type="ARBA" id="ARBA00006787"/>
    </source>
</evidence>
<dbReference type="GO" id="GO:0009570">
    <property type="term" value="C:chloroplast stroma"/>
    <property type="evidence" value="ECO:0007669"/>
    <property type="project" value="TreeGrafter"/>
</dbReference>
<dbReference type="KEGG" id="cvr:CHLNCDRAFT_21895"/>
<dbReference type="GeneID" id="17356109"/>
<dbReference type="PANTHER" id="PTHR10543:SF89">
    <property type="entry name" value="CAROTENOID 9,10(9',10')-CLEAVAGE DIOXYGENASE 1"/>
    <property type="match status" value="1"/>
</dbReference>
<dbReference type="GO" id="GO:0046872">
    <property type="term" value="F:metal ion binding"/>
    <property type="evidence" value="ECO:0007669"/>
    <property type="project" value="UniProtKB-KW"/>
</dbReference>
<evidence type="ECO:0000256" key="6">
    <source>
        <dbReference type="ARBA" id="ARBA00048709"/>
    </source>
</evidence>
<dbReference type="RefSeq" id="XP_005848719.1">
    <property type="nucleotide sequence ID" value="XM_005848657.1"/>
</dbReference>
<feature type="non-terminal residue" evidence="8">
    <location>
        <position position="1"/>
    </location>
</feature>
<evidence type="ECO:0000313" key="9">
    <source>
        <dbReference type="Proteomes" id="UP000008141"/>
    </source>
</evidence>
<dbReference type="Pfam" id="PF03055">
    <property type="entry name" value="RPE65"/>
    <property type="match status" value="1"/>
</dbReference>
<dbReference type="GO" id="GO:0016121">
    <property type="term" value="P:carotene catabolic process"/>
    <property type="evidence" value="ECO:0007669"/>
    <property type="project" value="TreeGrafter"/>
</dbReference>